<keyword evidence="3" id="KW-1185">Reference proteome</keyword>
<name>A0A8X6P2U6_NEPPI</name>
<reference evidence="2" key="1">
    <citation type="submission" date="2020-08" db="EMBL/GenBank/DDBJ databases">
        <title>Multicomponent nature underlies the extraordinary mechanical properties of spider dragline silk.</title>
        <authorList>
            <person name="Kono N."/>
            <person name="Nakamura H."/>
            <person name="Mori M."/>
            <person name="Yoshida Y."/>
            <person name="Ohtoshi R."/>
            <person name="Malay A.D."/>
            <person name="Moran D.A.P."/>
            <person name="Tomita M."/>
            <person name="Numata K."/>
            <person name="Arakawa K."/>
        </authorList>
    </citation>
    <scope>NUCLEOTIDE SEQUENCE</scope>
</reference>
<dbReference type="EMBL" id="BMAW01110735">
    <property type="protein sequence ID" value="GFT44663.1"/>
    <property type="molecule type" value="Genomic_DNA"/>
</dbReference>
<accession>A0A8X6P2U6</accession>
<gene>
    <name evidence="2" type="ORF">NPIL_87811</name>
</gene>
<comment type="caution">
    <text evidence="2">The sequence shown here is derived from an EMBL/GenBank/DDBJ whole genome shotgun (WGS) entry which is preliminary data.</text>
</comment>
<evidence type="ECO:0000313" key="2">
    <source>
        <dbReference type="EMBL" id="GFT44663.1"/>
    </source>
</evidence>
<organism evidence="2 3">
    <name type="scientific">Nephila pilipes</name>
    <name type="common">Giant wood spider</name>
    <name type="synonym">Nephila maculata</name>
    <dbReference type="NCBI Taxonomy" id="299642"/>
    <lineage>
        <taxon>Eukaryota</taxon>
        <taxon>Metazoa</taxon>
        <taxon>Ecdysozoa</taxon>
        <taxon>Arthropoda</taxon>
        <taxon>Chelicerata</taxon>
        <taxon>Arachnida</taxon>
        <taxon>Araneae</taxon>
        <taxon>Araneomorphae</taxon>
        <taxon>Entelegynae</taxon>
        <taxon>Araneoidea</taxon>
        <taxon>Nephilidae</taxon>
        <taxon>Nephila</taxon>
    </lineage>
</organism>
<dbReference type="AlphaFoldDB" id="A0A8X6P2U6"/>
<dbReference type="Proteomes" id="UP000887013">
    <property type="component" value="Unassembled WGS sequence"/>
</dbReference>
<protein>
    <submittedName>
        <fullName evidence="2">Uncharacterized protein</fullName>
    </submittedName>
</protein>
<feature type="compositionally biased region" description="Polar residues" evidence="1">
    <location>
        <begin position="38"/>
        <end position="47"/>
    </location>
</feature>
<feature type="region of interest" description="Disordered" evidence="1">
    <location>
        <begin position="20"/>
        <end position="64"/>
    </location>
</feature>
<proteinExistence type="predicted"/>
<evidence type="ECO:0000313" key="3">
    <source>
        <dbReference type="Proteomes" id="UP000887013"/>
    </source>
</evidence>
<evidence type="ECO:0000256" key="1">
    <source>
        <dbReference type="SAM" id="MobiDB-lite"/>
    </source>
</evidence>
<sequence>MLRTRGLTATEAMSLFESLSSDLSDAPVKNSSDEEMSTYDSPVSLSSGFHDAENVESNSDEDMEEQKVARVVLLENKLCGTCELSAKK</sequence>